<feature type="active site" description="For GATase activity" evidence="9">
    <location>
        <position position="2"/>
    </location>
</feature>
<evidence type="ECO:0000259" key="12">
    <source>
        <dbReference type="PROSITE" id="PS51278"/>
    </source>
</evidence>
<evidence type="ECO:0000313" key="14">
    <source>
        <dbReference type="Proteomes" id="UP000001401"/>
    </source>
</evidence>
<comment type="pathway">
    <text evidence="1">Amino-acid biosynthesis; L-asparagine biosynthesis; L-asparagine from L-aspartate (L-Gln route): step 1/1.</text>
</comment>
<keyword evidence="5 10" id="KW-0067">ATP-binding</keyword>
<dbReference type="CDD" id="cd00712">
    <property type="entry name" value="AsnB"/>
    <property type="match status" value="1"/>
</dbReference>
<dbReference type="SUPFAM" id="SSF52402">
    <property type="entry name" value="Adenine nucleotide alpha hydrolases-like"/>
    <property type="match status" value="1"/>
</dbReference>
<dbReference type="NCBIfam" id="TIGR01536">
    <property type="entry name" value="asn_synth_AEB"/>
    <property type="match status" value="1"/>
</dbReference>
<evidence type="ECO:0000256" key="10">
    <source>
        <dbReference type="PIRSR" id="PIRSR001589-2"/>
    </source>
</evidence>
<dbReference type="GO" id="GO:0004066">
    <property type="term" value="F:asparagine synthase (glutamine-hydrolyzing) activity"/>
    <property type="evidence" value="ECO:0007669"/>
    <property type="project" value="UniProtKB-EC"/>
</dbReference>
<feature type="binding site" evidence="10">
    <location>
        <position position="98"/>
    </location>
    <ligand>
        <name>L-glutamine</name>
        <dbReference type="ChEBI" id="CHEBI:58359"/>
    </ligand>
</feature>
<dbReference type="KEGG" id="bco:Bcell_3047"/>
<name>E6TYW0_EVAC2</name>
<dbReference type="Gene3D" id="3.60.20.10">
    <property type="entry name" value="Glutamine Phosphoribosylpyrophosphate, subunit 1, domain 1"/>
    <property type="match status" value="1"/>
</dbReference>
<evidence type="ECO:0000256" key="11">
    <source>
        <dbReference type="PIRSR" id="PIRSR001589-3"/>
    </source>
</evidence>
<evidence type="ECO:0000256" key="2">
    <source>
        <dbReference type="ARBA" id="ARBA00005752"/>
    </source>
</evidence>
<evidence type="ECO:0000313" key="13">
    <source>
        <dbReference type="EMBL" id="ADU31295.1"/>
    </source>
</evidence>
<dbReference type="SUPFAM" id="SSF56235">
    <property type="entry name" value="N-terminal nucleophile aminohydrolases (Ntn hydrolases)"/>
    <property type="match status" value="1"/>
</dbReference>
<dbReference type="RefSeq" id="WP_013489626.1">
    <property type="nucleotide sequence ID" value="NC_014829.1"/>
</dbReference>
<dbReference type="GO" id="GO:0005829">
    <property type="term" value="C:cytosol"/>
    <property type="evidence" value="ECO:0007669"/>
    <property type="project" value="TreeGrafter"/>
</dbReference>
<dbReference type="AlphaFoldDB" id="E6TYW0"/>
<dbReference type="InterPro" id="IPR051786">
    <property type="entry name" value="ASN_synthetase/amidase"/>
</dbReference>
<dbReference type="eggNOG" id="COG0367">
    <property type="taxonomic scope" value="Bacteria"/>
</dbReference>
<dbReference type="CDD" id="cd01991">
    <property type="entry name" value="Asn_synthase_B_C"/>
    <property type="match status" value="1"/>
</dbReference>
<protein>
    <recommendedName>
        <fullName evidence="3">asparagine synthase (glutamine-hydrolyzing)</fullName>
        <ecNumber evidence="3">6.3.5.4</ecNumber>
    </recommendedName>
</protein>
<dbReference type="OrthoDB" id="9763290at2"/>
<dbReference type="PROSITE" id="PS51278">
    <property type="entry name" value="GATASE_TYPE_2"/>
    <property type="match status" value="1"/>
</dbReference>
<evidence type="ECO:0000256" key="5">
    <source>
        <dbReference type="ARBA" id="ARBA00022840"/>
    </source>
</evidence>
<dbReference type="PANTHER" id="PTHR43284:SF1">
    <property type="entry name" value="ASPARAGINE SYNTHETASE"/>
    <property type="match status" value="1"/>
</dbReference>
<dbReference type="Pfam" id="PF13537">
    <property type="entry name" value="GATase_7"/>
    <property type="match status" value="1"/>
</dbReference>
<accession>E6TYW0</accession>
<dbReference type="PIRSF" id="PIRSF001589">
    <property type="entry name" value="Asn_synthetase_glu-h"/>
    <property type="match status" value="1"/>
</dbReference>
<keyword evidence="9" id="KW-0028">Amino-acid biosynthesis</keyword>
<evidence type="ECO:0000256" key="9">
    <source>
        <dbReference type="PIRSR" id="PIRSR001589-1"/>
    </source>
</evidence>
<sequence length="630" mass="73976">MCGFVGYLINEQNNNKTIIKNMADQIIHRGPDDEAYFLDSKIALGFRRLSIIDVDHGKQPLFNEDETKVLVFNGEIYNYKELREELLSKGHHFRTNSDSEVILHGYEEYGKSLLNKLRGMYAFVIWDQLEHKLFGARDIFGIKPFFYYLNGQEFLFSSEIKGFLPHPKFEKVFNEASLSYYLSFEYIPSSETMFRNVYKLKPGHYFEYDNGQFETYEYHKFNYNIDNSKDLDDYVKLITNTFQESVKIHEISDVEIGGFLSGGIDSSFVLHEVAKRNKIKTFSVGYEEEQFSELQDSTNFAKQIGIKNITEKVSADDFFAAVPKVQYHMDEPMSNPSAIPLYFLADKASNYVKVVLSGEGADELFGGYNQYTEALIYEKYQKLPYSFRKLLGTIAEKLPQIKGRRFLMRGVLPLKERFFRIDYVFNYDERQQILKNKSLNKQASLLTNSWFEESNHLDQLTQMQYLDFHTWLSNNILVKADRMSMAHSIELRVPFLDTKLLDIALHLPSKYRVAKKRTKVSLRQAAMRELPERTANKKKLGFPSPLASWIKQEKYYEMIKVKFNSDISSRFFETKELMKLLDEHRYGTKANMRKIWSIYCFILWYEQFFQNEEIVQPQRVMVTGILQKGG</sequence>
<dbReference type="InterPro" id="IPR006426">
    <property type="entry name" value="Asn_synth_AEB"/>
</dbReference>
<evidence type="ECO:0000256" key="8">
    <source>
        <dbReference type="ARBA" id="ARBA00048741"/>
    </source>
</evidence>
<dbReference type="GO" id="GO:0006529">
    <property type="term" value="P:asparagine biosynthetic process"/>
    <property type="evidence" value="ECO:0007669"/>
    <property type="project" value="UniProtKB-KW"/>
</dbReference>
<gene>
    <name evidence="13" type="ordered locus">Bcell_3047</name>
</gene>
<feature type="binding site" evidence="10">
    <location>
        <position position="284"/>
    </location>
    <ligand>
        <name>ATP</name>
        <dbReference type="ChEBI" id="CHEBI:30616"/>
    </ligand>
</feature>
<evidence type="ECO:0000256" key="7">
    <source>
        <dbReference type="ARBA" id="ARBA00022962"/>
    </source>
</evidence>
<dbReference type="Gene3D" id="3.40.50.620">
    <property type="entry name" value="HUPs"/>
    <property type="match status" value="1"/>
</dbReference>
<keyword evidence="4 10" id="KW-0547">Nucleotide-binding</keyword>
<dbReference type="Proteomes" id="UP000001401">
    <property type="component" value="Chromosome"/>
</dbReference>
<reference evidence="13" key="1">
    <citation type="submission" date="2010-12" db="EMBL/GenBank/DDBJ databases">
        <title>Complete sequence of Bacillus cellulosilyticus DSM 2522.</title>
        <authorList>
            <consortium name="US DOE Joint Genome Institute"/>
            <person name="Lucas S."/>
            <person name="Copeland A."/>
            <person name="Lapidus A."/>
            <person name="Cheng J.-F."/>
            <person name="Bruce D."/>
            <person name="Goodwin L."/>
            <person name="Pitluck S."/>
            <person name="Chertkov O."/>
            <person name="Detter J.C."/>
            <person name="Han C."/>
            <person name="Tapia R."/>
            <person name="Land M."/>
            <person name="Hauser L."/>
            <person name="Jeffries C."/>
            <person name="Kyrpides N."/>
            <person name="Ivanova N."/>
            <person name="Mikhailova N."/>
            <person name="Brumm P."/>
            <person name="Mead D."/>
            <person name="Woyke T."/>
        </authorList>
    </citation>
    <scope>NUCLEOTIDE SEQUENCE [LARGE SCALE GENOMIC DNA]</scope>
    <source>
        <strain evidence="13">DSM 2522</strain>
    </source>
</reference>
<proteinExistence type="inferred from homology"/>
<dbReference type="Pfam" id="PF00733">
    <property type="entry name" value="Asn_synthase"/>
    <property type="match status" value="1"/>
</dbReference>
<dbReference type="InterPro" id="IPR014729">
    <property type="entry name" value="Rossmann-like_a/b/a_fold"/>
</dbReference>
<dbReference type="InterPro" id="IPR029055">
    <property type="entry name" value="Ntn_hydrolases_N"/>
</dbReference>
<dbReference type="InterPro" id="IPR017932">
    <property type="entry name" value="GATase_2_dom"/>
</dbReference>
<comment type="similarity">
    <text evidence="2">Belongs to the asparagine synthetase family.</text>
</comment>
<evidence type="ECO:0000256" key="6">
    <source>
        <dbReference type="ARBA" id="ARBA00022888"/>
    </source>
</evidence>
<dbReference type="EMBL" id="CP002394">
    <property type="protein sequence ID" value="ADU31295.1"/>
    <property type="molecule type" value="Genomic_DNA"/>
</dbReference>
<dbReference type="HOGENOM" id="CLU_014658_3_1_9"/>
<keyword evidence="6 9" id="KW-0061">Asparagine biosynthesis</keyword>
<dbReference type="PANTHER" id="PTHR43284">
    <property type="entry name" value="ASPARAGINE SYNTHETASE (GLUTAMINE-HYDROLYZING)"/>
    <property type="match status" value="1"/>
</dbReference>
<evidence type="ECO:0000256" key="1">
    <source>
        <dbReference type="ARBA" id="ARBA00005187"/>
    </source>
</evidence>
<feature type="binding site" evidence="10">
    <location>
        <begin position="357"/>
        <end position="358"/>
    </location>
    <ligand>
        <name>ATP</name>
        <dbReference type="ChEBI" id="CHEBI:30616"/>
    </ligand>
</feature>
<keyword evidence="7 9" id="KW-0315">Glutamine amidotransferase</keyword>
<dbReference type="InterPro" id="IPR033738">
    <property type="entry name" value="AsnB_N"/>
</dbReference>
<feature type="domain" description="Glutamine amidotransferase type-2" evidence="12">
    <location>
        <begin position="2"/>
        <end position="211"/>
    </location>
</feature>
<dbReference type="InterPro" id="IPR001962">
    <property type="entry name" value="Asn_synthase"/>
</dbReference>
<evidence type="ECO:0000256" key="3">
    <source>
        <dbReference type="ARBA" id="ARBA00012737"/>
    </source>
</evidence>
<feature type="site" description="Important for beta-aspartyl-AMP intermediate formation" evidence="11">
    <location>
        <position position="359"/>
    </location>
</feature>
<dbReference type="STRING" id="649639.Bcell_3047"/>
<organism evidence="13 14">
    <name type="scientific">Evansella cellulosilytica (strain ATCC 21833 / DSM 2522 / FERM P-1141 / JCM 9156 / N-4)</name>
    <name type="common">Bacillus cellulosilyticus</name>
    <dbReference type="NCBI Taxonomy" id="649639"/>
    <lineage>
        <taxon>Bacteria</taxon>
        <taxon>Bacillati</taxon>
        <taxon>Bacillota</taxon>
        <taxon>Bacilli</taxon>
        <taxon>Bacillales</taxon>
        <taxon>Bacillaceae</taxon>
        <taxon>Evansella</taxon>
    </lineage>
</organism>
<keyword evidence="14" id="KW-1185">Reference proteome</keyword>
<dbReference type="EC" id="6.3.5.4" evidence="3"/>
<dbReference type="GO" id="GO:0005524">
    <property type="term" value="F:ATP binding"/>
    <property type="evidence" value="ECO:0007669"/>
    <property type="project" value="UniProtKB-KW"/>
</dbReference>
<comment type="catalytic activity">
    <reaction evidence="8">
        <text>L-aspartate + L-glutamine + ATP + H2O = L-asparagine + L-glutamate + AMP + diphosphate + H(+)</text>
        <dbReference type="Rhea" id="RHEA:12228"/>
        <dbReference type="ChEBI" id="CHEBI:15377"/>
        <dbReference type="ChEBI" id="CHEBI:15378"/>
        <dbReference type="ChEBI" id="CHEBI:29985"/>
        <dbReference type="ChEBI" id="CHEBI:29991"/>
        <dbReference type="ChEBI" id="CHEBI:30616"/>
        <dbReference type="ChEBI" id="CHEBI:33019"/>
        <dbReference type="ChEBI" id="CHEBI:58048"/>
        <dbReference type="ChEBI" id="CHEBI:58359"/>
        <dbReference type="ChEBI" id="CHEBI:456215"/>
        <dbReference type="EC" id="6.3.5.4"/>
    </reaction>
</comment>
<evidence type="ECO:0000256" key="4">
    <source>
        <dbReference type="ARBA" id="ARBA00022741"/>
    </source>
</evidence>